<dbReference type="KEGG" id="gbm:Gbem_3069"/>
<dbReference type="Pfam" id="PF00589">
    <property type="entry name" value="Phage_integrase"/>
    <property type="match status" value="1"/>
</dbReference>
<evidence type="ECO:0000313" key="6">
    <source>
        <dbReference type="Proteomes" id="UP000008825"/>
    </source>
</evidence>
<dbReference type="InterPro" id="IPR022000">
    <property type="entry name" value="Min27-like_integrase_DNA_bind"/>
</dbReference>
<evidence type="ECO:0000259" key="4">
    <source>
        <dbReference type="PROSITE" id="PS51898"/>
    </source>
</evidence>
<name>B5E8A2_CITBB</name>
<dbReference type="AlphaFoldDB" id="B5E8A2"/>
<proteinExistence type="inferred from homology"/>
<dbReference type="GO" id="GO:0003677">
    <property type="term" value="F:DNA binding"/>
    <property type="evidence" value="ECO:0007669"/>
    <property type="project" value="UniProtKB-KW"/>
</dbReference>
<evidence type="ECO:0000256" key="3">
    <source>
        <dbReference type="ARBA" id="ARBA00023172"/>
    </source>
</evidence>
<feature type="domain" description="Tyr recombinase" evidence="4">
    <location>
        <begin position="211"/>
        <end position="400"/>
    </location>
</feature>
<dbReference type="HOGENOM" id="CLU_628157_0_0_7"/>
<protein>
    <submittedName>
        <fullName evidence="5">Integrase</fullName>
    </submittedName>
</protein>
<dbReference type="SUPFAM" id="SSF56349">
    <property type="entry name" value="DNA breaking-rejoining enzymes"/>
    <property type="match status" value="1"/>
</dbReference>
<dbReference type="Pfam" id="PF12167">
    <property type="entry name" value="Arm-DNA-bind_2"/>
    <property type="match status" value="1"/>
</dbReference>
<comment type="similarity">
    <text evidence="1">Belongs to the 'phage' integrase family.</text>
</comment>
<accession>B5E8A2</accession>
<dbReference type="Gene3D" id="1.10.150.130">
    <property type="match status" value="1"/>
</dbReference>
<evidence type="ECO:0000256" key="1">
    <source>
        <dbReference type="ARBA" id="ARBA00008857"/>
    </source>
</evidence>
<dbReference type="EMBL" id="CP001124">
    <property type="protein sequence ID" value="ACH40071.1"/>
    <property type="molecule type" value="Genomic_DNA"/>
</dbReference>
<sequence length="436" mass="50713">MRMKKGNLAIETPAKETGAIKRRKGSKKLYVDFYYFGHRITRSTELDDTPANERKVRAFLNRITERIENGTFKFAEAFPGSSDQEKAYFTQKEGREYRPEPHQVLFGDYAKEWMLTIYPTFGSPTKRNDYKEALESRILPHFKNFTFYQLTSMELFKFTESLVRQKGKDKGKPLSTARKVNLLIPFRAIWNDACDHYRWVLKSPFDNLKKKLPKTEKKEHTVIRLHDWLKFLDNLEDHYRPIAEMMILTGMIPSELGGLKREDIEGDYINVRSSYVLGEEKKSLKTAFRKRQIFITQAIRERLQIILDRSSSPYVFIMEDGKRFNSSRFSKLWQKAVLTAGIPYVTSYSARHSFAAWSLIIGVNPLRLVNLMGHASKQMVYEVYGNYVEGLEDDAEEMLDYFGRDFVLPRKKKSPVPFRDSTGDSLGSSVLTTGTI</sequence>
<dbReference type="InterPro" id="IPR050090">
    <property type="entry name" value="Tyrosine_recombinase_XerCD"/>
</dbReference>
<dbReference type="Proteomes" id="UP000008825">
    <property type="component" value="Chromosome"/>
</dbReference>
<dbReference type="InterPro" id="IPR013762">
    <property type="entry name" value="Integrase-like_cat_sf"/>
</dbReference>
<reference evidence="5 6" key="2">
    <citation type="journal article" date="2010" name="BMC Genomics">
        <title>The genome of Geobacter bemidjiensis, exemplar for the subsurface clade of Geobacter species that predominate in Fe(III)-reducing subsurface environments.</title>
        <authorList>
            <person name="Aklujkar M."/>
            <person name="Young N.D."/>
            <person name="Holmes D."/>
            <person name="Chavan M."/>
            <person name="Risso C."/>
            <person name="Kiss H.E."/>
            <person name="Han C.S."/>
            <person name="Land M.L."/>
            <person name="Lovley D.R."/>
        </authorList>
    </citation>
    <scope>NUCLEOTIDE SEQUENCE [LARGE SCALE GENOMIC DNA]</scope>
    <source>
        <strain evidence="6">ATCC BAA-1014 / DSM 16622 / JCM 12645 / Bem</strain>
    </source>
</reference>
<dbReference type="OrthoDB" id="5391994at2"/>
<dbReference type="STRING" id="404380.Gbem_3069"/>
<dbReference type="eggNOG" id="COG0582">
    <property type="taxonomic scope" value="Bacteria"/>
</dbReference>
<dbReference type="GO" id="GO:0015074">
    <property type="term" value="P:DNA integration"/>
    <property type="evidence" value="ECO:0007669"/>
    <property type="project" value="InterPro"/>
</dbReference>
<dbReference type="PANTHER" id="PTHR30349:SF64">
    <property type="entry name" value="PROPHAGE INTEGRASE INTD-RELATED"/>
    <property type="match status" value="1"/>
</dbReference>
<dbReference type="InterPro" id="IPR010998">
    <property type="entry name" value="Integrase_recombinase_N"/>
</dbReference>
<dbReference type="InterPro" id="IPR011010">
    <property type="entry name" value="DNA_brk_join_enz"/>
</dbReference>
<dbReference type="InterPro" id="IPR002104">
    <property type="entry name" value="Integrase_catalytic"/>
</dbReference>
<keyword evidence="2" id="KW-0238">DNA-binding</keyword>
<dbReference type="PANTHER" id="PTHR30349">
    <property type="entry name" value="PHAGE INTEGRASE-RELATED"/>
    <property type="match status" value="1"/>
</dbReference>
<dbReference type="Gene3D" id="1.10.443.10">
    <property type="entry name" value="Intergrase catalytic core"/>
    <property type="match status" value="1"/>
</dbReference>
<evidence type="ECO:0000313" key="5">
    <source>
        <dbReference type="EMBL" id="ACH40071.1"/>
    </source>
</evidence>
<gene>
    <name evidence="5" type="ordered locus">Gbem_3069</name>
</gene>
<keyword evidence="3" id="KW-0233">DNA recombination</keyword>
<organism evidence="5 6">
    <name type="scientific">Citrifermentans bemidjiense (strain ATCC BAA-1014 / DSM 16622 / JCM 12645 / Bem)</name>
    <name type="common">Geobacter bemidjiensis</name>
    <dbReference type="NCBI Taxonomy" id="404380"/>
    <lineage>
        <taxon>Bacteria</taxon>
        <taxon>Pseudomonadati</taxon>
        <taxon>Thermodesulfobacteriota</taxon>
        <taxon>Desulfuromonadia</taxon>
        <taxon>Geobacterales</taxon>
        <taxon>Geobacteraceae</taxon>
        <taxon>Citrifermentans</taxon>
    </lineage>
</organism>
<dbReference type="RefSeq" id="WP_012531504.1">
    <property type="nucleotide sequence ID" value="NC_011146.1"/>
</dbReference>
<evidence type="ECO:0000256" key="2">
    <source>
        <dbReference type="ARBA" id="ARBA00023125"/>
    </source>
</evidence>
<dbReference type="PROSITE" id="PS51898">
    <property type="entry name" value="TYR_RECOMBINASE"/>
    <property type="match status" value="1"/>
</dbReference>
<reference evidence="5 6" key="1">
    <citation type="submission" date="2008-07" db="EMBL/GenBank/DDBJ databases">
        <title>Complete sequence of Geobacter bemidjiensis BEM.</title>
        <authorList>
            <consortium name="US DOE Joint Genome Institute"/>
            <person name="Lucas S."/>
            <person name="Copeland A."/>
            <person name="Lapidus A."/>
            <person name="Glavina del Rio T."/>
            <person name="Dalin E."/>
            <person name="Tice H."/>
            <person name="Bruce D."/>
            <person name="Goodwin L."/>
            <person name="Pitluck S."/>
            <person name="Kiss H."/>
            <person name="Brettin T."/>
            <person name="Detter J.C."/>
            <person name="Han C."/>
            <person name="Kuske C.R."/>
            <person name="Schmutz J."/>
            <person name="Larimer F."/>
            <person name="Land M."/>
            <person name="Hauser L."/>
            <person name="Kyrpides N."/>
            <person name="Lykidis A."/>
            <person name="Lovley D."/>
            <person name="Richardson P."/>
        </authorList>
    </citation>
    <scope>NUCLEOTIDE SEQUENCE [LARGE SCALE GENOMIC DNA]</scope>
    <source>
        <strain evidence="6">ATCC BAA-1014 / DSM 16622 / JCM 12645 / Bem</strain>
    </source>
</reference>
<dbReference type="GO" id="GO:0006310">
    <property type="term" value="P:DNA recombination"/>
    <property type="evidence" value="ECO:0007669"/>
    <property type="project" value="UniProtKB-KW"/>
</dbReference>
<keyword evidence="6" id="KW-1185">Reference proteome</keyword>